<dbReference type="InterPro" id="IPR035971">
    <property type="entry name" value="CBD_sf"/>
</dbReference>
<accession>A0A165JHW1</accession>
<keyword evidence="3" id="KW-0560">Oxidoreductase</keyword>
<dbReference type="GO" id="GO:0008810">
    <property type="term" value="F:cellulase activity"/>
    <property type="evidence" value="ECO:0007669"/>
    <property type="project" value="UniProtKB-UniRule"/>
</dbReference>
<keyword evidence="7" id="KW-0964">Secreted</keyword>
<dbReference type="AlphaFoldDB" id="A0A165JHW1"/>
<evidence type="ECO:0000256" key="3">
    <source>
        <dbReference type="ARBA" id="ARBA00023002"/>
    </source>
</evidence>
<dbReference type="Pfam" id="PF03443">
    <property type="entry name" value="AA9"/>
    <property type="match status" value="1"/>
</dbReference>
<dbReference type="InterPro" id="IPR049892">
    <property type="entry name" value="AA9"/>
</dbReference>
<dbReference type="InterPro" id="IPR005103">
    <property type="entry name" value="AA9_LPMO"/>
</dbReference>
<keyword evidence="12" id="KW-1185">Reference proteome</keyword>
<dbReference type="Pfam" id="PF00734">
    <property type="entry name" value="CBM_1"/>
    <property type="match status" value="1"/>
</dbReference>
<evidence type="ECO:0000256" key="1">
    <source>
        <dbReference type="ARBA" id="ARBA00022723"/>
    </source>
</evidence>
<reference evidence="11 12" key="1">
    <citation type="journal article" date="2016" name="Mol. Biol. Evol.">
        <title>Comparative Genomics of Early-Diverging Mushroom-Forming Fungi Provides Insights into the Origins of Lignocellulose Decay Capabilities.</title>
        <authorList>
            <person name="Nagy L.G."/>
            <person name="Riley R."/>
            <person name="Tritt A."/>
            <person name="Adam C."/>
            <person name="Daum C."/>
            <person name="Floudas D."/>
            <person name="Sun H."/>
            <person name="Yadav J.S."/>
            <person name="Pangilinan J."/>
            <person name="Larsson K.H."/>
            <person name="Matsuura K."/>
            <person name="Barry K."/>
            <person name="Labutti K."/>
            <person name="Kuo R."/>
            <person name="Ohm R.A."/>
            <person name="Bhattacharya S.S."/>
            <person name="Shirouzu T."/>
            <person name="Yoshinaga Y."/>
            <person name="Martin F.M."/>
            <person name="Grigoriev I.V."/>
            <person name="Hibbett D.S."/>
        </authorList>
    </citation>
    <scope>NUCLEOTIDE SEQUENCE [LARGE SCALE GENOMIC DNA]</scope>
    <source>
        <strain evidence="11 12">HHB12029</strain>
    </source>
</reference>
<keyword evidence="7" id="KW-0624">Polysaccharide degradation</keyword>
<comment type="catalytic activity">
    <reaction evidence="7">
        <text>[(1-&gt;4)-beta-D-glucosyl]n+m + reduced acceptor + O2 = 4-dehydro-beta-D-glucosyl-[(1-&gt;4)-beta-D-glucosyl]n-1 + [(1-&gt;4)-beta-D-glucosyl]m + acceptor + H2O.</text>
        <dbReference type="EC" id="1.14.99.56"/>
    </reaction>
</comment>
<dbReference type="GO" id="GO:0005576">
    <property type="term" value="C:extracellular region"/>
    <property type="evidence" value="ECO:0007669"/>
    <property type="project" value="UniProtKB-SubCell"/>
</dbReference>
<dbReference type="Proteomes" id="UP000077266">
    <property type="component" value="Unassembled WGS sequence"/>
</dbReference>
<dbReference type="PANTHER" id="PTHR33353:SF19">
    <property type="entry name" value="GLYCOSYLHYDROLASE FAMILY 61-8 PROTEIN"/>
    <property type="match status" value="1"/>
</dbReference>
<evidence type="ECO:0000256" key="7">
    <source>
        <dbReference type="RuleBase" id="RU368122"/>
    </source>
</evidence>
<feature type="domain" description="CBM1" evidence="10">
    <location>
        <begin position="282"/>
        <end position="318"/>
    </location>
</feature>
<keyword evidence="6 7" id="KW-1015">Disulfide bond</keyword>
<gene>
    <name evidence="11" type="ORF">EXIGLDRAFT_766744</name>
</gene>
<evidence type="ECO:0000256" key="9">
    <source>
        <dbReference type="SAM" id="SignalP"/>
    </source>
</evidence>
<comment type="subcellular location">
    <subcellularLocation>
        <location evidence="7">Secreted</location>
    </subcellularLocation>
</comment>
<dbReference type="SMART" id="SM00236">
    <property type="entry name" value="fCBD"/>
    <property type="match status" value="1"/>
</dbReference>
<dbReference type="InterPro" id="IPR000254">
    <property type="entry name" value="CBD"/>
</dbReference>
<evidence type="ECO:0000313" key="12">
    <source>
        <dbReference type="Proteomes" id="UP000077266"/>
    </source>
</evidence>
<evidence type="ECO:0000256" key="4">
    <source>
        <dbReference type="ARBA" id="ARBA00023008"/>
    </source>
</evidence>
<keyword evidence="7" id="KW-0119">Carbohydrate metabolism</keyword>
<comment type="function">
    <text evidence="7">Lytic polysaccharide monooxygenase (LMPO) that depolymerizes crystalline and amorphous polysaccharides via the oxidation of scissile alpha- or beta-(1-4)-glycosidic bonds, yielding C1 and/or C4 oxidation products. Catalysis by LPMOs requires the reduction of the active-site copper from Cu(II) to Cu(I) by a reducing agent and H(2)O(2) or O(2) as a cosubstrate.</text>
</comment>
<dbReference type="OrthoDB" id="4849160at2759"/>
<name>A0A165JHW1_EXIGL</name>
<dbReference type="Gene3D" id="2.70.50.70">
    <property type="match status" value="1"/>
</dbReference>
<keyword evidence="5" id="KW-0503">Monooxygenase</keyword>
<organism evidence="11 12">
    <name type="scientific">Exidia glandulosa HHB12029</name>
    <dbReference type="NCBI Taxonomy" id="1314781"/>
    <lineage>
        <taxon>Eukaryota</taxon>
        <taxon>Fungi</taxon>
        <taxon>Dikarya</taxon>
        <taxon>Basidiomycota</taxon>
        <taxon>Agaricomycotina</taxon>
        <taxon>Agaricomycetes</taxon>
        <taxon>Auriculariales</taxon>
        <taxon>Exidiaceae</taxon>
        <taxon>Exidia</taxon>
    </lineage>
</organism>
<evidence type="ECO:0000256" key="5">
    <source>
        <dbReference type="ARBA" id="ARBA00023033"/>
    </source>
</evidence>
<dbReference type="EC" id="1.14.99.56" evidence="7"/>
<keyword evidence="2 9" id="KW-0732">Signal</keyword>
<evidence type="ECO:0000259" key="10">
    <source>
        <dbReference type="PROSITE" id="PS51164"/>
    </source>
</evidence>
<keyword evidence="4" id="KW-0186">Copper</keyword>
<dbReference type="GO" id="GO:0004497">
    <property type="term" value="F:monooxygenase activity"/>
    <property type="evidence" value="ECO:0007669"/>
    <property type="project" value="UniProtKB-KW"/>
</dbReference>
<evidence type="ECO:0000256" key="6">
    <source>
        <dbReference type="ARBA" id="ARBA00023157"/>
    </source>
</evidence>
<feature type="region of interest" description="Disordered" evidence="8">
    <location>
        <begin position="252"/>
        <end position="280"/>
    </location>
</feature>
<dbReference type="PROSITE" id="PS00562">
    <property type="entry name" value="CBM1_1"/>
    <property type="match status" value="1"/>
</dbReference>
<feature type="chain" id="PRO_5007860089" description="AA9 family lytic polysaccharide monooxygenase" evidence="9">
    <location>
        <begin position="23"/>
        <end position="318"/>
    </location>
</feature>
<dbReference type="SUPFAM" id="SSF57180">
    <property type="entry name" value="Cellulose-binding domain"/>
    <property type="match status" value="1"/>
</dbReference>
<dbReference type="PANTHER" id="PTHR33353">
    <property type="entry name" value="PUTATIVE (AFU_ORTHOLOGUE AFUA_1G12560)-RELATED"/>
    <property type="match status" value="1"/>
</dbReference>
<dbReference type="InParanoid" id="A0A165JHW1"/>
<keyword evidence="7" id="KW-0136">Cellulose degradation</keyword>
<sequence length="318" mass="32885">MKTQAAVALASVLASQIAGVVAHGGVLSYQINGQNFPGFSPYNSPTGQSSIQREWDTYNPIQDVTLPSVACNDNGGSNPGQLTATVPAGSKITAFWNAVWPHDTGPILTYLAQCPGSTCTGVSPNSLKWFKIQEAGLISGTVYSGTWAAGQMIANNNSWTTTIPATVPAGNYLIRFETIALHSMPAQNYPECAQIQITGNGNVPPNPNILVSFPGAYKQTDPGITIDLYANSAQTQTTYVIPGPPIYPGTGATATVPQSSPTAPASVPPTTTASTTVSAPQATQTKFGQCGGQGWAGPTACAAGSKCTTSSIYYSQCI</sequence>
<dbReference type="GO" id="GO:0030248">
    <property type="term" value="F:cellulose binding"/>
    <property type="evidence" value="ECO:0007669"/>
    <property type="project" value="UniProtKB-UniRule"/>
</dbReference>
<proteinExistence type="predicted"/>
<evidence type="ECO:0000256" key="8">
    <source>
        <dbReference type="SAM" id="MobiDB-lite"/>
    </source>
</evidence>
<evidence type="ECO:0000256" key="2">
    <source>
        <dbReference type="ARBA" id="ARBA00022729"/>
    </source>
</evidence>
<comment type="domain">
    <text evidence="7">Has a modular structure: an endo-beta-1,4-glucanase catalytic module at the N-terminus, a linker rich in serines and threonines, and a C-terminal carbohydrate-binding module (CBM).</text>
</comment>
<evidence type="ECO:0000313" key="11">
    <source>
        <dbReference type="EMBL" id="KZV94870.1"/>
    </source>
</evidence>
<dbReference type="GO" id="GO:0030245">
    <property type="term" value="P:cellulose catabolic process"/>
    <property type="evidence" value="ECO:0007669"/>
    <property type="project" value="UniProtKB-UniRule"/>
</dbReference>
<dbReference type="GO" id="GO:0046872">
    <property type="term" value="F:metal ion binding"/>
    <property type="evidence" value="ECO:0007669"/>
    <property type="project" value="UniProtKB-KW"/>
</dbReference>
<keyword evidence="1" id="KW-0479">Metal-binding</keyword>
<dbReference type="CDD" id="cd21175">
    <property type="entry name" value="LPMO_AA9"/>
    <property type="match status" value="1"/>
</dbReference>
<dbReference type="PROSITE" id="PS51164">
    <property type="entry name" value="CBM1_2"/>
    <property type="match status" value="1"/>
</dbReference>
<dbReference type="EMBL" id="KV425966">
    <property type="protein sequence ID" value="KZV94870.1"/>
    <property type="molecule type" value="Genomic_DNA"/>
</dbReference>
<protein>
    <recommendedName>
        <fullName evidence="7">AA9 family lytic polysaccharide monooxygenase</fullName>
        <ecNumber evidence="7">1.14.99.56</ecNumber>
    </recommendedName>
    <alternativeName>
        <fullName evidence="7">Endo-beta-1,4-glucanase</fullName>
    </alternativeName>
    <alternativeName>
        <fullName evidence="7">Glycosyl hydrolase 61 family protein</fullName>
    </alternativeName>
</protein>
<feature type="signal peptide" evidence="9">
    <location>
        <begin position="1"/>
        <end position="22"/>
    </location>
</feature>
<dbReference type="STRING" id="1314781.A0A165JHW1"/>